<feature type="signal peptide" evidence="9">
    <location>
        <begin position="1"/>
        <end position="33"/>
    </location>
</feature>
<keyword evidence="7" id="KW-0472">Membrane</keyword>
<dbReference type="Pfam" id="PF13855">
    <property type="entry name" value="LRR_8"/>
    <property type="match status" value="1"/>
</dbReference>
<dbReference type="FunFam" id="3.80.10.10:FF:000041">
    <property type="entry name" value="LRR receptor-like serine/threonine-protein kinase ERECTA"/>
    <property type="match status" value="1"/>
</dbReference>
<dbReference type="Pfam" id="PF00560">
    <property type="entry name" value="LRR_1"/>
    <property type="match status" value="1"/>
</dbReference>
<dbReference type="PROSITE" id="PS51257">
    <property type="entry name" value="PROKAR_LIPOPROTEIN"/>
    <property type="match status" value="1"/>
</dbReference>
<comment type="caution">
    <text evidence="11">The sequence shown here is derived from an EMBL/GenBank/DDBJ whole genome shotgun (WGS) entry which is preliminary data.</text>
</comment>
<dbReference type="Proteomes" id="UP001152523">
    <property type="component" value="Unassembled WGS sequence"/>
</dbReference>
<evidence type="ECO:0000313" key="12">
    <source>
        <dbReference type="Proteomes" id="UP001152523"/>
    </source>
</evidence>
<keyword evidence="8" id="KW-0325">Glycoprotein</keyword>
<evidence type="ECO:0000259" key="10">
    <source>
        <dbReference type="Pfam" id="PF08263"/>
    </source>
</evidence>
<dbReference type="AlphaFoldDB" id="A0AAV0BVY1"/>
<dbReference type="Gene3D" id="3.80.10.10">
    <property type="entry name" value="Ribonuclease Inhibitor"/>
    <property type="match status" value="1"/>
</dbReference>
<evidence type="ECO:0000256" key="2">
    <source>
        <dbReference type="ARBA" id="ARBA00022614"/>
    </source>
</evidence>
<dbReference type="PANTHER" id="PTHR48063">
    <property type="entry name" value="LRR RECEPTOR-LIKE KINASE"/>
    <property type="match status" value="1"/>
</dbReference>
<dbReference type="Pfam" id="PF13516">
    <property type="entry name" value="LRR_6"/>
    <property type="match status" value="2"/>
</dbReference>
<dbReference type="Pfam" id="PF08263">
    <property type="entry name" value="LRRNT_2"/>
    <property type="match status" value="1"/>
</dbReference>
<protein>
    <recommendedName>
        <fullName evidence="10">Leucine-rich repeat-containing N-terminal plant-type domain-containing protein</fullName>
    </recommendedName>
</protein>
<gene>
    <name evidence="11" type="ORF">CEPIT_LOCUS341</name>
</gene>
<dbReference type="InterPro" id="IPR046956">
    <property type="entry name" value="RLP23-like"/>
</dbReference>
<keyword evidence="12" id="KW-1185">Reference proteome</keyword>
<evidence type="ECO:0000256" key="9">
    <source>
        <dbReference type="SAM" id="SignalP"/>
    </source>
</evidence>
<dbReference type="SUPFAM" id="SSF52058">
    <property type="entry name" value="L domain-like"/>
    <property type="match status" value="1"/>
</dbReference>
<keyword evidence="6" id="KW-1133">Transmembrane helix</keyword>
<dbReference type="InterPro" id="IPR001611">
    <property type="entry name" value="Leu-rich_rpt"/>
</dbReference>
<evidence type="ECO:0000256" key="1">
    <source>
        <dbReference type="ARBA" id="ARBA00004479"/>
    </source>
</evidence>
<dbReference type="EMBL" id="CAMAPF010000004">
    <property type="protein sequence ID" value="CAH9052179.1"/>
    <property type="molecule type" value="Genomic_DNA"/>
</dbReference>
<organism evidence="11 12">
    <name type="scientific">Cuscuta epithymum</name>
    <dbReference type="NCBI Taxonomy" id="186058"/>
    <lineage>
        <taxon>Eukaryota</taxon>
        <taxon>Viridiplantae</taxon>
        <taxon>Streptophyta</taxon>
        <taxon>Embryophyta</taxon>
        <taxon>Tracheophyta</taxon>
        <taxon>Spermatophyta</taxon>
        <taxon>Magnoliopsida</taxon>
        <taxon>eudicotyledons</taxon>
        <taxon>Gunneridae</taxon>
        <taxon>Pentapetalae</taxon>
        <taxon>asterids</taxon>
        <taxon>lamiids</taxon>
        <taxon>Solanales</taxon>
        <taxon>Convolvulaceae</taxon>
        <taxon>Cuscuteae</taxon>
        <taxon>Cuscuta</taxon>
        <taxon>Cuscuta subgen. Cuscuta</taxon>
    </lineage>
</organism>
<evidence type="ECO:0000256" key="4">
    <source>
        <dbReference type="ARBA" id="ARBA00022729"/>
    </source>
</evidence>
<reference evidence="11" key="1">
    <citation type="submission" date="2022-07" db="EMBL/GenBank/DDBJ databases">
        <authorList>
            <person name="Macas J."/>
            <person name="Novak P."/>
            <person name="Neumann P."/>
        </authorList>
    </citation>
    <scope>NUCLEOTIDE SEQUENCE</scope>
</reference>
<keyword evidence="3" id="KW-0812">Transmembrane</keyword>
<dbReference type="PRINTS" id="PR00019">
    <property type="entry name" value="LEURICHRPT"/>
</dbReference>
<evidence type="ECO:0000256" key="5">
    <source>
        <dbReference type="ARBA" id="ARBA00022737"/>
    </source>
</evidence>
<evidence type="ECO:0000313" key="11">
    <source>
        <dbReference type="EMBL" id="CAH9052179.1"/>
    </source>
</evidence>
<name>A0AAV0BVY1_9ASTE</name>
<dbReference type="InterPro" id="IPR013210">
    <property type="entry name" value="LRR_N_plant-typ"/>
</dbReference>
<accession>A0AAV0BVY1</accession>
<feature type="chain" id="PRO_5043964781" description="Leucine-rich repeat-containing N-terminal plant-type domain-containing protein" evidence="9">
    <location>
        <begin position="34"/>
        <end position="230"/>
    </location>
</feature>
<evidence type="ECO:0000256" key="7">
    <source>
        <dbReference type="ARBA" id="ARBA00023136"/>
    </source>
</evidence>
<proteinExistence type="predicted"/>
<evidence type="ECO:0000256" key="8">
    <source>
        <dbReference type="ARBA" id="ARBA00023180"/>
    </source>
</evidence>
<comment type="subcellular location">
    <subcellularLocation>
        <location evidence="1">Membrane</location>
        <topology evidence="1">Single-pass type I membrane protein</topology>
    </subcellularLocation>
</comment>
<dbReference type="InterPro" id="IPR032675">
    <property type="entry name" value="LRR_dom_sf"/>
</dbReference>
<dbReference type="PANTHER" id="PTHR48063:SF112">
    <property type="entry name" value="RECEPTOR LIKE PROTEIN 30-LIKE"/>
    <property type="match status" value="1"/>
</dbReference>
<keyword evidence="5" id="KW-0677">Repeat</keyword>
<keyword evidence="2" id="KW-0433">Leucine-rich repeat</keyword>
<keyword evidence="4 9" id="KW-0732">Signal</keyword>
<evidence type="ECO:0000256" key="3">
    <source>
        <dbReference type="ARBA" id="ARBA00022692"/>
    </source>
</evidence>
<dbReference type="GO" id="GO:0016020">
    <property type="term" value="C:membrane"/>
    <property type="evidence" value="ECO:0007669"/>
    <property type="project" value="UniProtKB-SubCell"/>
</dbReference>
<feature type="domain" description="Leucine-rich repeat-containing N-terminal plant-type" evidence="10">
    <location>
        <begin position="40"/>
        <end position="80"/>
    </location>
</feature>
<evidence type="ECO:0000256" key="6">
    <source>
        <dbReference type="ARBA" id="ARBA00022989"/>
    </source>
</evidence>
<sequence length="230" mass="25068">MGMGRFLLVWASTMAVGASCCLLLLAMSGAAAAAIPKCIDGDRELLLKFKHSVLDGNGELRSWGNHGEDCCRGWEGVRCDQATGHVTQIDLFDKNLSAKDGGKYSTSLPFFELRHLKYLDLSDNPDWLTTHNISSLIGNNTMVYLQYLDLSGTGIVDTIPENLGNTMPALTYLDLSYNSLTGSIPKTFGDSMAALTYLDLGWNSLEGYIPDTLGNMVKLTSLDLESNRLV</sequence>